<dbReference type="InterPro" id="IPR007329">
    <property type="entry name" value="FMN-bd"/>
</dbReference>
<dbReference type="InterPro" id="IPR050133">
    <property type="entry name" value="NqrDE/RnfAE_oxidrdctase"/>
</dbReference>
<organism evidence="8">
    <name type="scientific">Cyprideis torosa</name>
    <dbReference type="NCBI Taxonomy" id="163714"/>
    <lineage>
        <taxon>Eukaryota</taxon>
        <taxon>Metazoa</taxon>
        <taxon>Ecdysozoa</taxon>
        <taxon>Arthropoda</taxon>
        <taxon>Crustacea</taxon>
        <taxon>Oligostraca</taxon>
        <taxon>Ostracoda</taxon>
        <taxon>Podocopa</taxon>
        <taxon>Podocopida</taxon>
        <taxon>Cytherocopina</taxon>
        <taxon>Cytheroidea</taxon>
        <taxon>Cytherideidae</taxon>
        <taxon>Cyprideis</taxon>
    </lineage>
</organism>
<keyword evidence="3" id="KW-0812">Transmembrane</keyword>
<reference evidence="8" key="1">
    <citation type="submission" date="2020-11" db="EMBL/GenBank/DDBJ databases">
        <authorList>
            <person name="Tran Van P."/>
        </authorList>
    </citation>
    <scope>NUCLEOTIDE SEQUENCE</scope>
</reference>
<evidence type="ECO:0000313" key="8">
    <source>
        <dbReference type="EMBL" id="CAD7234945.1"/>
    </source>
</evidence>
<dbReference type="EMBL" id="OB670557">
    <property type="protein sequence ID" value="CAD7234945.1"/>
    <property type="molecule type" value="Genomic_DNA"/>
</dbReference>
<evidence type="ECO:0000256" key="2">
    <source>
        <dbReference type="ARBA" id="ARBA00022448"/>
    </source>
</evidence>
<dbReference type="GO" id="GO:0012505">
    <property type="term" value="C:endomembrane system"/>
    <property type="evidence" value="ECO:0007669"/>
    <property type="project" value="UniProtKB-SubCell"/>
</dbReference>
<sequence>MGTTFVLTNKAKKHNEHVKEEKVAFSLLGYGDEPPEGVAIATVYRYVVTQAGQQFIGYLMPKAERDGQGYVFVQIDLDGQMAAQYPIDMSEEKISSPADRDLALVSALGPGKTLRFAEDFKVVTDHGKRSAYLISGKFPGFKTHIAVMMALTTDYSLVGFEVLEHEEDPGLGGEIERPYFKNQFRGKSYEVLRGLEVVKEPLPDEYYKALEMKLPEEVADEVMAQYRDHNIYALTGATISSVAVNDGIKAMVKKFAYRVGVLDEVLSRQQISVSLIPTYTLTIATWVTVIDLSLAALLPEAYAKMGIFVKIIVAFAIITMRLEMFACKEPSAELIREKSFGADNEIRIEFSGPVDKQVATDIENYTVYEENDPDIRLPLEKVVLSSDTMQASLLFADPLNTTNTHIVTIRGLGGKATETFSVAKSYFGYLFSVLIAALLIKNFVFTKYLGLCVFFGTSKRKSTAKGMGVVFTLVMLATGIMGWFFYQYVLKPYNLTFLQIVVFIGLTSLTVQAVDTILRKVNPVLFNSFGVYLVLVIANCVVIAVPLVMASNEYNLMETIMLSLGAGGGFLLALYLMSSVATSPIWTELQIL</sequence>
<dbReference type="PANTHER" id="PTHR30335:SF0">
    <property type="entry name" value="ION-TRANSLOCATING OXIDOREDUCTASE COMPLEX SUBUNIT A"/>
    <property type="match status" value="1"/>
</dbReference>
<dbReference type="GO" id="GO:0010181">
    <property type="term" value="F:FMN binding"/>
    <property type="evidence" value="ECO:0007669"/>
    <property type="project" value="InterPro"/>
</dbReference>
<evidence type="ECO:0000256" key="3">
    <source>
        <dbReference type="ARBA" id="ARBA00022692"/>
    </source>
</evidence>
<keyword evidence="5" id="KW-1278">Translocase</keyword>
<dbReference type="Pfam" id="PF04205">
    <property type="entry name" value="FMN_bind"/>
    <property type="match status" value="1"/>
</dbReference>
<dbReference type="GO" id="GO:0005886">
    <property type="term" value="C:plasma membrane"/>
    <property type="evidence" value="ECO:0007669"/>
    <property type="project" value="TreeGrafter"/>
</dbReference>
<comment type="subcellular location">
    <subcellularLocation>
        <location evidence="1">Endomembrane system</location>
        <topology evidence="1">Multi-pass membrane protein</topology>
    </subcellularLocation>
</comment>
<dbReference type="Gene3D" id="2.60.40.1220">
    <property type="match status" value="1"/>
</dbReference>
<proteinExistence type="predicted"/>
<dbReference type="AlphaFoldDB" id="A0A7R8ZWV9"/>
<evidence type="ECO:0000256" key="5">
    <source>
        <dbReference type="ARBA" id="ARBA00022967"/>
    </source>
</evidence>
<name>A0A7R8ZWV9_9CRUS</name>
<protein>
    <submittedName>
        <fullName evidence="8">Uncharacterized protein</fullName>
    </submittedName>
</protein>
<dbReference type="InterPro" id="IPR003667">
    <property type="entry name" value="NqrDE/RnfAE"/>
</dbReference>
<accession>A0A7R8ZWV9</accession>
<evidence type="ECO:0000256" key="7">
    <source>
        <dbReference type="ARBA" id="ARBA00023136"/>
    </source>
</evidence>
<evidence type="ECO:0000256" key="6">
    <source>
        <dbReference type="ARBA" id="ARBA00022989"/>
    </source>
</evidence>
<keyword evidence="4" id="KW-0732">Signal</keyword>
<keyword evidence="7" id="KW-0472">Membrane</keyword>
<evidence type="ECO:0000256" key="1">
    <source>
        <dbReference type="ARBA" id="ARBA00004127"/>
    </source>
</evidence>
<keyword evidence="6" id="KW-1133">Transmembrane helix</keyword>
<evidence type="ECO:0000256" key="4">
    <source>
        <dbReference type="ARBA" id="ARBA00022729"/>
    </source>
</evidence>
<dbReference type="Pfam" id="PF02508">
    <property type="entry name" value="Rnf-Nqr"/>
    <property type="match status" value="2"/>
</dbReference>
<gene>
    <name evidence="8" type="ORF">CTOB1V02_LOCUS12761</name>
</gene>
<dbReference type="SMART" id="SM00900">
    <property type="entry name" value="FMN_bind"/>
    <property type="match status" value="1"/>
</dbReference>
<keyword evidence="2" id="KW-0813">Transport</keyword>
<dbReference type="InterPro" id="IPR014755">
    <property type="entry name" value="Cu-Rt/internalin_Ig-like"/>
</dbReference>
<dbReference type="PANTHER" id="PTHR30335">
    <property type="entry name" value="INTEGRAL MEMBRANE PROTEIN OF SOXR-REDUCING COMPLEX"/>
    <property type="match status" value="1"/>
</dbReference>